<name>A0A8X6ULN4_NEPPI</name>
<accession>A0A8X6ULN4</accession>
<proteinExistence type="predicted"/>
<reference evidence="1" key="1">
    <citation type="submission" date="2020-08" db="EMBL/GenBank/DDBJ databases">
        <title>Multicomponent nature underlies the extraordinary mechanical properties of spider dragline silk.</title>
        <authorList>
            <person name="Kono N."/>
            <person name="Nakamura H."/>
            <person name="Mori M."/>
            <person name="Yoshida Y."/>
            <person name="Ohtoshi R."/>
            <person name="Malay A.D."/>
            <person name="Moran D.A.P."/>
            <person name="Tomita M."/>
            <person name="Numata K."/>
            <person name="Arakawa K."/>
        </authorList>
    </citation>
    <scope>NUCLEOTIDE SEQUENCE</scope>
</reference>
<dbReference type="EMBL" id="BMAW01129190">
    <property type="protein sequence ID" value="GFU29307.1"/>
    <property type="molecule type" value="Genomic_DNA"/>
</dbReference>
<keyword evidence="2" id="KW-1185">Reference proteome</keyword>
<organism evidence="1 2">
    <name type="scientific">Nephila pilipes</name>
    <name type="common">Giant wood spider</name>
    <name type="synonym">Nephila maculata</name>
    <dbReference type="NCBI Taxonomy" id="299642"/>
    <lineage>
        <taxon>Eukaryota</taxon>
        <taxon>Metazoa</taxon>
        <taxon>Ecdysozoa</taxon>
        <taxon>Arthropoda</taxon>
        <taxon>Chelicerata</taxon>
        <taxon>Arachnida</taxon>
        <taxon>Araneae</taxon>
        <taxon>Araneomorphae</taxon>
        <taxon>Entelegynae</taxon>
        <taxon>Araneoidea</taxon>
        <taxon>Nephilidae</taxon>
        <taxon>Nephila</taxon>
    </lineage>
</organism>
<sequence length="97" mass="10981">MTRKRGKPITFLKIAASLSPRTRFFAPSRNKFPRLSVGDGSFHGPTGHSTARIETEPKEWNERGIVETANERDSRTIACERVECCETILKYDPVCLL</sequence>
<gene>
    <name evidence="1" type="ORF">NPIL_297131</name>
</gene>
<dbReference type="AlphaFoldDB" id="A0A8X6ULN4"/>
<evidence type="ECO:0000313" key="1">
    <source>
        <dbReference type="EMBL" id="GFU29307.1"/>
    </source>
</evidence>
<dbReference type="Proteomes" id="UP000887013">
    <property type="component" value="Unassembled WGS sequence"/>
</dbReference>
<comment type="caution">
    <text evidence="1">The sequence shown here is derived from an EMBL/GenBank/DDBJ whole genome shotgun (WGS) entry which is preliminary data.</text>
</comment>
<protein>
    <submittedName>
        <fullName evidence="1">Uncharacterized protein</fullName>
    </submittedName>
</protein>
<evidence type="ECO:0000313" key="2">
    <source>
        <dbReference type="Proteomes" id="UP000887013"/>
    </source>
</evidence>